<dbReference type="SUPFAM" id="SSF52833">
    <property type="entry name" value="Thioredoxin-like"/>
    <property type="match status" value="1"/>
</dbReference>
<accession>A0A6C0LI07</accession>
<feature type="domain" description="Thioredoxin" evidence="2">
    <location>
        <begin position="26"/>
        <end position="150"/>
    </location>
</feature>
<name>A0A6C0LI07_9ZZZZ</name>
<reference evidence="3" key="1">
    <citation type="journal article" date="2020" name="Nature">
        <title>Giant virus diversity and host interactions through global metagenomics.</title>
        <authorList>
            <person name="Schulz F."/>
            <person name="Roux S."/>
            <person name="Paez-Espino D."/>
            <person name="Jungbluth S."/>
            <person name="Walsh D.A."/>
            <person name="Denef V.J."/>
            <person name="McMahon K.D."/>
            <person name="Konstantinidis K.T."/>
            <person name="Eloe-Fadrosh E.A."/>
            <person name="Kyrpides N.C."/>
            <person name="Woyke T."/>
        </authorList>
    </citation>
    <scope>NUCLEOTIDE SEQUENCE</scope>
    <source>
        <strain evidence="3">GVMAG-M-3300027804-48</strain>
    </source>
</reference>
<dbReference type="Pfam" id="PF00085">
    <property type="entry name" value="Thioredoxin"/>
    <property type="match status" value="1"/>
</dbReference>
<protein>
    <recommendedName>
        <fullName evidence="2">Thioredoxin domain-containing protein</fullName>
    </recommendedName>
</protein>
<keyword evidence="1" id="KW-0472">Membrane</keyword>
<evidence type="ECO:0000259" key="2">
    <source>
        <dbReference type="PROSITE" id="PS51352"/>
    </source>
</evidence>
<evidence type="ECO:0000256" key="1">
    <source>
        <dbReference type="SAM" id="Phobius"/>
    </source>
</evidence>
<dbReference type="AlphaFoldDB" id="A0A6C0LI07"/>
<dbReference type="InterPro" id="IPR013766">
    <property type="entry name" value="Thioredoxin_domain"/>
</dbReference>
<keyword evidence="1" id="KW-1133">Transmembrane helix</keyword>
<dbReference type="EMBL" id="MN740489">
    <property type="protein sequence ID" value="QHU29488.1"/>
    <property type="molecule type" value="Genomic_DNA"/>
</dbReference>
<dbReference type="InterPro" id="IPR036249">
    <property type="entry name" value="Thioredoxin-like_sf"/>
</dbReference>
<evidence type="ECO:0000313" key="3">
    <source>
        <dbReference type="EMBL" id="QHU29488.1"/>
    </source>
</evidence>
<organism evidence="3">
    <name type="scientific">viral metagenome</name>
    <dbReference type="NCBI Taxonomy" id="1070528"/>
    <lineage>
        <taxon>unclassified sequences</taxon>
        <taxon>metagenomes</taxon>
        <taxon>organismal metagenomes</taxon>
    </lineage>
</organism>
<dbReference type="PROSITE" id="PS51352">
    <property type="entry name" value="THIOREDOXIN_2"/>
    <property type="match status" value="1"/>
</dbReference>
<proteinExistence type="predicted"/>
<keyword evidence="1" id="KW-0812">Transmembrane</keyword>
<dbReference type="CDD" id="cd02961">
    <property type="entry name" value="PDI_a_family"/>
    <property type="match status" value="1"/>
</dbReference>
<dbReference type="Gene3D" id="3.40.30.10">
    <property type="entry name" value="Glutaredoxin"/>
    <property type="match status" value="1"/>
</dbReference>
<feature type="transmembrane region" description="Helical" evidence="1">
    <location>
        <begin position="21"/>
        <end position="41"/>
    </location>
</feature>
<sequence length="152" mass="17182">MASSKSMRYSSRSSKSSSKSSSVIWVVVGLLVVAILILIFMSNYKFFEKFTNPQPELQYFYMPECGYCKEFSSTWDEISKEVSTNPDNYKFTTKKYDIKDNGEGAALATTLNITGVPTLSLVMADGKTRHSFDLYRTKENVLKFAAEKVNSK</sequence>